<feature type="compositionally biased region" description="Basic and acidic residues" evidence="1">
    <location>
        <begin position="358"/>
        <end position="367"/>
    </location>
</feature>
<dbReference type="RefSeq" id="WP_261967789.1">
    <property type="nucleotide sequence ID" value="NZ_JAHHZF010000003.1"/>
</dbReference>
<organism evidence="2 3">
    <name type="scientific">Prosthecodimorpha staleyi</name>
    <dbReference type="NCBI Taxonomy" id="2840188"/>
    <lineage>
        <taxon>Bacteria</taxon>
        <taxon>Pseudomonadati</taxon>
        <taxon>Pseudomonadota</taxon>
        <taxon>Alphaproteobacteria</taxon>
        <taxon>Hyphomicrobiales</taxon>
        <taxon>Ancalomicrobiaceae</taxon>
        <taxon>Prosthecodimorpha</taxon>
    </lineage>
</organism>
<dbReference type="EMBL" id="JAHHZF010000003">
    <property type="protein sequence ID" value="MBT9289143.1"/>
    <property type="molecule type" value="Genomic_DNA"/>
</dbReference>
<proteinExistence type="predicted"/>
<reference evidence="2 3" key="1">
    <citation type="submission" date="2021-06" db="EMBL/GenBank/DDBJ databases">
        <authorList>
            <person name="Grouzdev D.S."/>
            <person name="Koziaeva V."/>
        </authorList>
    </citation>
    <scope>NUCLEOTIDE SEQUENCE [LARGE SCALE GENOMIC DNA]</scope>
    <source>
        <strain evidence="2 3">22</strain>
    </source>
</reference>
<evidence type="ECO:0000313" key="2">
    <source>
        <dbReference type="EMBL" id="MBT9289143.1"/>
    </source>
</evidence>
<evidence type="ECO:0000256" key="1">
    <source>
        <dbReference type="SAM" id="MobiDB-lite"/>
    </source>
</evidence>
<name>A0A947GAH9_9HYPH</name>
<gene>
    <name evidence="2" type="ORF">KL771_06755</name>
</gene>
<dbReference type="Pfam" id="PF10098">
    <property type="entry name" value="DUF2336"/>
    <property type="match status" value="1"/>
</dbReference>
<accession>A0A947GAH9</accession>
<feature type="region of interest" description="Disordered" evidence="1">
    <location>
        <begin position="346"/>
        <end position="367"/>
    </location>
</feature>
<dbReference type="Proteomes" id="UP000766595">
    <property type="component" value="Unassembled WGS sequence"/>
</dbReference>
<comment type="caution">
    <text evidence="2">The sequence shown here is derived from an EMBL/GenBank/DDBJ whole genome shotgun (WGS) entry which is preliminary data.</text>
</comment>
<evidence type="ECO:0000313" key="3">
    <source>
        <dbReference type="Proteomes" id="UP000766595"/>
    </source>
</evidence>
<keyword evidence="3" id="KW-1185">Reference proteome</keyword>
<protein>
    <submittedName>
        <fullName evidence="2">DUF2336 domain-containing protein</fullName>
    </submittedName>
</protein>
<sequence length="367" mass="39476">MSRFPSEGFSRFATLPPAGRSATVLRAAAELFAASPDHRRDDQAVFEDLFLSVYPEAAAEDRRAVADLLAPAADLPAAVAAAIGNDDIDIAETILSSSPCIGAIDLIRIACHRTQAHRRAIARRPGVASGVVTALVFDGDADVIEILLDNPAADLTPEDLDLIAERAGRHAGVAERLARRRPAMQALPVDDFLGLEADRRWQALAQEGAEAARRSLETRGHHQAPAEAGEIGQGLFEAAVAGDRAAMAEWLSVGLELDRDTTRRIVADPGGEALVVAAMALGIDRTLITSIALHQGIPHGRDYWRLKDLDSLAEHGGWRAAQALVDRWRGGEIRAVETIRQVQAGTRREPQTLQRRAAVRDTAARRA</sequence>
<dbReference type="InterPro" id="IPR019285">
    <property type="entry name" value="DUF2336"/>
</dbReference>
<dbReference type="AlphaFoldDB" id="A0A947GAH9"/>